<dbReference type="eggNOG" id="COG3668">
    <property type="taxonomic scope" value="Bacteria"/>
</dbReference>
<dbReference type="EMBL" id="HG916852">
    <property type="protein sequence ID" value="CDM59000.1"/>
    <property type="molecule type" value="Genomic_DNA"/>
</dbReference>
<dbReference type="RefSeq" id="WP_024319103.1">
    <property type="nucleotide sequence ID" value="NZ_ATTO01000157.1"/>
</dbReference>
<name>W6RFB4_9HYPH</name>
<dbReference type="Pfam" id="PF05016">
    <property type="entry name" value="ParE_toxin"/>
    <property type="match status" value="1"/>
</dbReference>
<keyword evidence="4" id="KW-1185">Reference proteome</keyword>
<dbReference type="NCBIfam" id="TIGR02385">
    <property type="entry name" value="RelE_StbE"/>
    <property type="match status" value="1"/>
</dbReference>
<gene>
    <name evidence="3" type="primary">spsF</name>
    <name evidence="3" type="ORF">LPU83_3350</name>
</gene>
<comment type="similarity">
    <text evidence="1">Belongs to the RelE toxin family.</text>
</comment>
<dbReference type="Proteomes" id="UP000019443">
    <property type="component" value="Chromosome"/>
</dbReference>
<dbReference type="PANTHER" id="PTHR33755">
    <property type="entry name" value="TOXIN PARE1-RELATED"/>
    <property type="match status" value="1"/>
</dbReference>
<dbReference type="InterPro" id="IPR035093">
    <property type="entry name" value="RelE/ParE_toxin_dom_sf"/>
</dbReference>
<dbReference type="Gene3D" id="3.30.2310.20">
    <property type="entry name" value="RelE-like"/>
    <property type="match status" value="1"/>
</dbReference>
<dbReference type="KEGG" id="rhl:LPU83_3350"/>
<dbReference type="InterPro" id="IPR051803">
    <property type="entry name" value="TA_system_RelE-like_toxin"/>
</dbReference>
<protein>
    <recommendedName>
        <fullName evidence="5">Toxin Y4kP</fullName>
    </recommendedName>
</protein>
<proteinExistence type="inferred from homology"/>
<dbReference type="HOGENOM" id="CLU_147162_11_2_5"/>
<dbReference type="PANTHER" id="PTHR33755:SF6">
    <property type="entry name" value="PLASMID STABILIZATION SYSTEM PROTEIN"/>
    <property type="match status" value="1"/>
</dbReference>
<accession>W6RFB4</accession>
<evidence type="ECO:0008006" key="5">
    <source>
        <dbReference type="Google" id="ProtNLM"/>
    </source>
</evidence>
<keyword evidence="2" id="KW-1277">Toxin-antitoxin system</keyword>
<reference evidence="3" key="1">
    <citation type="submission" date="2013-11" db="EMBL/GenBank/DDBJ databases">
        <title>Draft genome sequence of the broad-host-range Rhizobium sp. LPU83 strain, a member of the low-genetic diversity Oregon-like Rhizobium sp. group.</title>
        <authorList>
            <person name="Wibberg D."/>
            <person name="Puehler A."/>
            <person name="Schlueter A."/>
        </authorList>
    </citation>
    <scope>NUCLEOTIDE SEQUENCE [LARGE SCALE GENOMIC DNA]</scope>
    <source>
        <strain evidence="3">LPU83</strain>
    </source>
</reference>
<evidence type="ECO:0000256" key="1">
    <source>
        <dbReference type="ARBA" id="ARBA00006226"/>
    </source>
</evidence>
<dbReference type="PATRIC" id="fig|348824.6.peg.3614"/>
<sequence length="96" mass="10903">MSGKRIRWTLRALRRLDEIGARIEQDNPDAAARVIARIVTAVDMLADLPASGRPGRIKGTREVVLADIPYIIPYRVSQDIEIITVMHAHQRWRSAF</sequence>
<organism evidence="3 4">
    <name type="scientific">Rhizobium favelukesii</name>
    <dbReference type="NCBI Taxonomy" id="348824"/>
    <lineage>
        <taxon>Bacteria</taxon>
        <taxon>Pseudomonadati</taxon>
        <taxon>Pseudomonadota</taxon>
        <taxon>Alphaproteobacteria</taxon>
        <taxon>Hyphomicrobiales</taxon>
        <taxon>Rhizobiaceae</taxon>
        <taxon>Rhizobium/Agrobacterium group</taxon>
        <taxon>Rhizobium</taxon>
    </lineage>
</organism>
<evidence type="ECO:0000313" key="4">
    <source>
        <dbReference type="Proteomes" id="UP000019443"/>
    </source>
</evidence>
<evidence type="ECO:0000256" key="2">
    <source>
        <dbReference type="ARBA" id="ARBA00022649"/>
    </source>
</evidence>
<dbReference type="InterPro" id="IPR007712">
    <property type="entry name" value="RelE/ParE_toxin"/>
</dbReference>
<dbReference type="AlphaFoldDB" id="W6RFB4"/>
<evidence type="ECO:0000313" key="3">
    <source>
        <dbReference type="EMBL" id="CDM59000.1"/>
    </source>
</evidence>